<feature type="transmembrane region" description="Helical" evidence="1">
    <location>
        <begin position="155"/>
        <end position="176"/>
    </location>
</feature>
<keyword evidence="1" id="KW-1133">Transmembrane helix</keyword>
<accession>A0A346NT64</accession>
<keyword evidence="1" id="KW-0812">Transmembrane</keyword>
<dbReference type="EMBL" id="MF687357">
    <property type="protein sequence ID" value="AXR70457.1"/>
    <property type="molecule type" value="Genomic_DNA"/>
</dbReference>
<feature type="transmembrane region" description="Helical" evidence="1">
    <location>
        <begin position="371"/>
        <end position="388"/>
    </location>
</feature>
<evidence type="ECO:0000313" key="2">
    <source>
        <dbReference type="EMBL" id="AXR70457.1"/>
    </source>
</evidence>
<proteinExistence type="predicted"/>
<dbReference type="RefSeq" id="WP_087860446.1">
    <property type="nucleotide sequence ID" value="NZ_JAFHHF010000004.1"/>
</dbReference>
<gene>
    <name evidence="2" type="primary">wzy</name>
</gene>
<protein>
    <submittedName>
        <fullName evidence="2">Polymerase</fullName>
    </submittedName>
</protein>
<sequence>MDIWGGIWIVLAIVFFPFGYKPLLLLLVLSSIFQASSAFAFGPLNMPLAPFIEILFILRLFLPLGGKGFVSFRNKTVLMSFLLIGIVWGYTFLAANLFSGIRVYSSLQSFELNFITHGVPLRWSGANINQLIILSLHILTLGFVYYRRNEIDRAYFMKCIVFTLVVFISFCLIWKFTPGIYSVISPLIFNNTSYSITAIYEARAAGTFSEPSLAGLYIGSLAVPLLCTKNWVYKLIGICTLGIFLLNLSTTGLFTILISIPVIFIIMVRKTIRNYMYISFLSMILAVGAMPISEILSSYAAQKSASDSGLMRGAANSNAIENIINSYGFGIGVGSERASSLIIALINNLGFVILFIFIYHIYKMIKTDKDITSNIAIVLFFVALIGSFAGNPEYTLAFMWVFLYAGISRGGVLQSKEQLV</sequence>
<feature type="transmembrane region" description="Helical" evidence="1">
    <location>
        <begin position="128"/>
        <end position="146"/>
    </location>
</feature>
<feature type="transmembrane region" description="Helical" evidence="1">
    <location>
        <begin position="77"/>
        <end position="98"/>
    </location>
</feature>
<feature type="transmembrane region" description="Helical" evidence="1">
    <location>
        <begin position="7"/>
        <end position="28"/>
    </location>
</feature>
<evidence type="ECO:0000256" key="1">
    <source>
        <dbReference type="SAM" id="Phobius"/>
    </source>
</evidence>
<feature type="transmembrane region" description="Helical" evidence="1">
    <location>
        <begin position="48"/>
        <end position="65"/>
    </location>
</feature>
<name>A0A346NT64_KLEAE</name>
<dbReference type="AlphaFoldDB" id="A0A346NT64"/>
<keyword evidence="1" id="KW-0472">Membrane</keyword>
<feature type="transmembrane region" description="Helical" evidence="1">
    <location>
        <begin position="275"/>
        <end position="301"/>
    </location>
</feature>
<organism evidence="2">
    <name type="scientific">Klebsiella aerogenes</name>
    <name type="common">Enterobacter aerogenes</name>
    <dbReference type="NCBI Taxonomy" id="548"/>
    <lineage>
        <taxon>Bacteria</taxon>
        <taxon>Pseudomonadati</taxon>
        <taxon>Pseudomonadota</taxon>
        <taxon>Gammaproteobacteria</taxon>
        <taxon>Enterobacterales</taxon>
        <taxon>Enterobacteriaceae</taxon>
        <taxon>Klebsiella/Raoultella group</taxon>
        <taxon>Klebsiella</taxon>
    </lineage>
</organism>
<feature type="transmembrane region" description="Helical" evidence="1">
    <location>
        <begin position="394"/>
        <end position="412"/>
    </location>
</feature>
<feature type="transmembrane region" description="Helical" evidence="1">
    <location>
        <begin position="338"/>
        <end position="359"/>
    </location>
</feature>
<feature type="transmembrane region" description="Helical" evidence="1">
    <location>
        <begin position="235"/>
        <end position="268"/>
    </location>
</feature>
<reference evidence="2" key="1">
    <citation type="journal article" date="2018" name="Front. Microbiol.">
        <title>Establishment of a Molecular Serotyping Scheme and a Multiplexed Luminex-Based Array for Enterobacter aerogenes.</title>
        <authorList>
            <person name="Guo X."/>
            <person name="Wang M."/>
            <person name="Wang L."/>
            <person name="Wang Y."/>
            <person name="Chen T."/>
            <person name="Wu P."/>
            <person name="Chen M."/>
            <person name="Liu B."/>
            <person name="Feng L."/>
        </authorList>
    </citation>
    <scope>NUCLEOTIDE SEQUENCE</scope>
    <source>
        <strain evidence="2">G5310</strain>
    </source>
</reference>